<organism evidence="2 3">
    <name type="scientific">Exidia glandulosa HHB12029</name>
    <dbReference type="NCBI Taxonomy" id="1314781"/>
    <lineage>
        <taxon>Eukaryota</taxon>
        <taxon>Fungi</taxon>
        <taxon>Dikarya</taxon>
        <taxon>Basidiomycota</taxon>
        <taxon>Agaricomycotina</taxon>
        <taxon>Agaricomycetes</taxon>
        <taxon>Auriculariales</taxon>
        <taxon>Exidiaceae</taxon>
        <taxon>Exidia</taxon>
    </lineage>
</organism>
<evidence type="ECO:0000313" key="2">
    <source>
        <dbReference type="EMBL" id="KZV95419.1"/>
    </source>
</evidence>
<feature type="region of interest" description="Disordered" evidence="1">
    <location>
        <begin position="322"/>
        <end position="345"/>
    </location>
</feature>
<proteinExistence type="predicted"/>
<dbReference type="Proteomes" id="UP000077266">
    <property type="component" value="Unassembled WGS sequence"/>
</dbReference>
<evidence type="ECO:0000256" key="1">
    <source>
        <dbReference type="SAM" id="MobiDB-lite"/>
    </source>
</evidence>
<protein>
    <submittedName>
        <fullName evidence="2">Uncharacterized protein</fullName>
    </submittedName>
</protein>
<feature type="non-terminal residue" evidence="2">
    <location>
        <position position="1"/>
    </location>
</feature>
<reference evidence="2 3" key="1">
    <citation type="journal article" date="2016" name="Mol. Biol. Evol.">
        <title>Comparative Genomics of Early-Diverging Mushroom-Forming Fungi Provides Insights into the Origins of Lignocellulose Decay Capabilities.</title>
        <authorList>
            <person name="Nagy L.G."/>
            <person name="Riley R."/>
            <person name="Tritt A."/>
            <person name="Adam C."/>
            <person name="Daum C."/>
            <person name="Floudas D."/>
            <person name="Sun H."/>
            <person name="Yadav J.S."/>
            <person name="Pangilinan J."/>
            <person name="Larsson K.H."/>
            <person name="Matsuura K."/>
            <person name="Barry K."/>
            <person name="Labutti K."/>
            <person name="Kuo R."/>
            <person name="Ohm R.A."/>
            <person name="Bhattacharya S.S."/>
            <person name="Shirouzu T."/>
            <person name="Yoshinaga Y."/>
            <person name="Martin F.M."/>
            <person name="Grigoriev I.V."/>
            <person name="Hibbett D.S."/>
        </authorList>
    </citation>
    <scope>NUCLEOTIDE SEQUENCE [LARGE SCALE GENOMIC DNA]</scope>
    <source>
        <strain evidence="2 3">HHB12029</strain>
    </source>
</reference>
<dbReference type="EMBL" id="KV425957">
    <property type="protein sequence ID" value="KZV95419.1"/>
    <property type="molecule type" value="Genomic_DNA"/>
</dbReference>
<name>A0A166AV21_EXIGL</name>
<keyword evidence="3" id="KW-1185">Reference proteome</keyword>
<gene>
    <name evidence="2" type="ORF">EXIGLDRAFT_610604</name>
</gene>
<feature type="compositionally biased region" description="Polar residues" evidence="1">
    <location>
        <begin position="331"/>
        <end position="345"/>
    </location>
</feature>
<accession>A0A166AV21</accession>
<dbReference type="AlphaFoldDB" id="A0A166AV21"/>
<dbReference type="OrthoDB" id="2752996at2759"/>
<evidence type="ECO:0000313" key="3">
    <source>
        <dbReference type="Proteomes" id="UP000077266"/>
    </source>
</evidence>
<dbReference type="InParanoid" id="A0A166AV21"/>
<sequence length="345" mass="39449">LRRRSARTTLLYVSKHRHGWSELKETVNKARAAARAAQTLQKPDIAEAVPYDTTGAKLSTMTQKRAHRIIKVIETAETPDRKATSTELKHAQDAVETNNGARPTEKQIWTSIRSRDIPRNVQNFLWKGIHGAHKVGEYFSNMPMPWKEYATCPLCDVTESMEHILFSCTDPARRSIWRLAKRAIETKTGERIDVNIGTVWGCATMRFDDEEKPKAEGKARAFRIIISESAFLIWKIRCERRIQHEDDQNWKVNRQEATNRWKATINNRIAIDRLLTNKTRHKRGALSTQTVLNTWCDIIETKEGEEKDWIRHPGVLVGIGTSRIGQGGRGSNSHDTGSVYTLSPW</sequence>